<accession>A0A1N6FSB5</accession>
<dbReference type="Proteomes" id="UP000185207">
    <property type="component" value="Unassembled WGS sequence"/>
</dbReference>
<name>A0A1N6FSB5_9FLAO</name>
<feature type="compositionally biased region" description="Basic and acidic residues" evidence="1">
    <location>
        <begin position="42"/>
        <end position="51"/>
    </location>
</feature>
<dbReference type="EMBL" id="FSRK01000001">
    <property type="protein sequence ID" value="SIN98209.1"/>
    <property type="molecule type" value="Genomic_DNA"/>
</dbReference>
<evidence type="ECO:0000313" key="2">
    <source>
        <dbReference type="EMBL" id="SIN98209.1"/>
    </source>
</evidence>
<sequence>MKKFIPIFSIAIAAISLQNCSNRDLEILDLNESDDIQKNQVMRKDSAKSSEEIVDPDPPVRDGDNWRITHKD</sequence>
<evidence type="ECO:0000256" key="1">
    <source>
        <dbReference type="SAM" id="MobiDB-lite"/>
    </source>
</evidence>
<reference evidence="3" key="1">
    <citation type="submission" date="2016-11" db="EMBL/GenBank/DDBJ databases">
        <authorList>
            <person name="Varghese N."/>
            <person name="Submissions S."/>
        </authorList>
    </citation>
    <scope>NUCLEOTIDE SEQUENCE [LARGE SCALE GENOMIC DNA]</scope>
    <source>
        <strain evidence="3">DSM 27623</strain>
    </source>
</reference>
<organism evidence="2 3">
    <name type="scientific">Epilithonimonas zeae</name>
    <dbReference type="NCBI Taxonomy" id="1416779"/>
    <lineage>
        <taxon>Bacteria</taxon>
        <taxon>Pseudomonadati</taxon>
        <taxon>Bacteroidota</taxon>
        <taxon>Flavobacteriia</taxon>
        <taxon>Flavobacteriales</taxon>
        <taxon>Weeksellaceae</taxon>
        <taxon>Chryseobacterium group</taxon>
        <taxon>Epilithonimonas</taxon>
    </lineage>
</organism>
<feature type="region of interest" description="Disordered" evidence="1">
    <location>
        <begin position="39"/>
        <end position="72"/>
    </location>
</feature>
<dbReference type="AlphaFoldDB" id="A0A1N6FSB5"/>
<dbReference type="OrthoDB" id="1269020at2"/>
<dbReference type="STRING" id="1416779.SAMN05444409_1451"/>
<protein>
    <submittedName>
        <fullName evidence="2">Uncharacterized protein</fullName>
    </submittedName>
</protein>
<dbReference type="RefSeq" id="WP_074234182.1">
    <property type="nucleotide sequence ID" value="NZ_FSRK01000001.1"/>
</dbReference>
<evidence type="ECO:0000313" key="3">
    <source>
        <dbReference type="Proteomes" id="UP000185207"/>
    </source>
</evidence>
<keyword evidence="3" id="KW-1185">Reference proteome</keyword>
<proteinExistence type="predicted"/>
<feature type="compositionally biased region" description="Basic and acidic residues" evidence="1">
    <location>
        <begin position="58"/>
        <end position="72"/>
    </location>
</feature>
<gene>
    <name evidence="2" type="ORF">SAMN05444409_1451</name>
</gene>